<dbReference type="InterPro" id="IPR000999">
    <property type="entry name" value="RNase_III_dom"/>
</dbReference>
<proteinExistence type="inferred from homology"/>
<dbReference type="GO" id="GO:0005737">
    <property type="term" value="C:cytoplasm"/>
    <property type="evidence" value="ECO:0007669"/>
    <property type="project" value="TreeGrafter"/>
</dbReference>
<evidence type="ECO:0000256" key="2">
    <source>
        <dbReference type="ARBA" id="ARBA00001946"/>
    </source>
</evidence>
<keyword evidence="5" id="KW-0677">Repeat</keyword>
<dbReference type="CDD" id="cd18034">
    <property type="entry name" value="DEXHc_dicer"/>
    <property type="match status" value="1"/>
</dbReference>
<feature type="region of interest" description="Disordered" evidence="16">
    <location>
        <begin position="1"/>
        <end position="24"/>
    </location>
</feature>
<keyword evidence="13" id="KW-0464">Manganese</keyword>
<keyword evidence="23" id="KW-1185">Reference proteome</keyword>
<evidence type="ECO:0000256" key="8">
    <source>
        <dbReference type="ARBA" id="ARBA00022806"/>
    </source>
</evidence>
<dbReference type="PROSITE" id="PS51192">
    <property type="entry name" value="HELICASE_ATP_BIND_1"/>
    <property type="match status" value="1"/>
</dbReference>
<evidence type="ECO:0000256" key="4">
    <source>
        <dbReference type="ARBA" id="ARBA00022723"/>
    </source>
</evidence>
<keyword evidence="8 22" id="KW-0347">Helicase</keyword>
<evidence type="ECO:0000256" key="10">
    <source>
        <dbReference type="ARBA" id="ARBA00022842"/>
    </source>
</evidence>
<evidence type="ECO:0000256" key="7">
    <source>
        <dbReference type="ARBA" id="ARBA00022801"/>
    </source>
</evidence>
<dbReference type="SMART" id="SM00487">
    <property type="entry name" value="DEXDc"/>
    <property type="match status" value="1"/>
</dbReference>
<dbReference type="GO" id="GO:0004525">
    <property type="term" value="F:ribonuclease III activity"/>
    <property type="evidence" value="ECO:0007669"/>
    <property type="project" value="InterPro"/>
</dbReference>
<dbReference type="FunFam" id="1.10.1520.10:FF:000032">
    <property type="entry name" value="Dicer-like protein 2"/>
    <property type="match status" value="1"/>
</dbReference>
<dbReference type="SMART" id="SM00535">
    <property type="entry name" value="RIBOc"/>
    <property type="match status" value="2"/>
</dbReference>
<evidence type="ECO:0000256" key="6">
    <source>
        <dbReference type="ARBA" id="ARBA00022741"/>
    </source>
</evidence>
<dbReference type="PROSITE" id="PS00517">
    <property type="entry name" value="RNASE_3_1"/>
    <property type="match status" value="1"/>
</dbReference>
<accession>A0A1E1JQC3</accession>
<keyword evidence="9" id="KW-0067">ATP-binding</keyword>
<dbReference type="InterPro" id="IPR027417">
    <property type="entry name" value="P-loop_NTPase"/>
</dbReference>
<dbReference type="GO" id="GO:0030422">
    <property type="term" value="P:siRNA processing"/>
    <property type="evidence" value="ECO:0007669"/>
    <property type="project" value="TreeGrafter"/>
</dbReference>
<dbReference type="InParanoid" id="A0A1E1JQC3"/>
<dbReference type="InterPro" id="IPR014720">
    <property type="entry name" value="dsRBD_dom"/>
</dbReference>
<dbReference type="SMART" id="SM00490">
    <property type="entry name" value="HELICc"/>
    <property type="match status" value="1"/>
</dbReference>
<sequence length="1493" mass="166902">MEDLRAAFLSSPLPTPQKAGTGTSTVKDTIFTTTEVPEAEEDLANIDASLSDSDNLKGLNIQDGPPVIKPRPYQKEMLQESLKRNIIVAMDTGSGKTHMIFYTALQDAVMRIQYEIERIPSHQIIWFLAPTVALCEQQNSYITAQVSQVQSKFLSGADNVDRWTKQEHWDAVLKNVRIVVSTYQILLDALSNGFIPMESLALIVFDEAHNCINKHPGAKIMKSHYHPRKESGQAIPHILGLTASPVMRSNPRSVVEIETTMDAICRTPTKHRADLRLEVKLPVLLEVIYDEAMGVVKSNSIASLRKALSSLNILEDPCYLMLLKDNTEKGRAKVDKLRLNGKTWCSSQMKSFYSIAVKIDQELGAWAADYYIAQVVEKMRKVAMGVIKYGNLWDATSAEKQYLAKVLRDVKISRHSCLGCEDLHLVSDKVTKLVEVLLQETIGFQGIVFVQERATASVLAHLLSVHPSTSEVFRIGVIVGSSGHAQHSRNISELIDLGEQKHNISKFKSGKINLAIATSILEEGIDVPACNAVISFQLPANLKSFVQRRGRARHRDSKLVLMHSDCDKAVNWQQLEADMRAMYEDEMRTLQEYLILEDGEEPGHETMIFQVPSTQALLDLDNAIPHLYHFCAKLPRSAYVDARPEFICSAEFGGHIRAKVTLPLCVDQSVREAEGKLSWKSEKNAIKDAAFQAYLALYKAKLVNDNLLPSLVHDDLLLELRTFITDTRASLVQVKEQLNPWGEVAKEWNNTSVELHRATIELAGLEMTIILPVPIPKIPTIEVQWDSTTKFPIHITVESGEIRSQSDTWALLKSAFGARFSIEQKPHVVEFSAAKELELEGLMGKRDVQASDLALSDAGLIRDKFNPCAAYMLKDVLAFKPNIKLVQDPYHGYETAPDVPHISLIKVPKRTNFVQKLSAPSNLRTTKPYSTVLPTERCTMDDLPFKYYQFGRLIPVIMNRCEKYLLASMLSTTALKNIQISELALIATAISASSSGSETNYQRLEFLGDTVLKMCTSMQLMGEYPLWHEGYLSEMKGRIVSNSNLYTAAIKLGLDRFIITKQFNGHSWRPLYVDELLQQSSDDEKKREMSSKIPADVVESLIGASVLDGGIPKALTCLQTFLPRSDWTWQSLEVRRITLLERTPAVELPATLQPLETLIGHTFRNKGLLIEAMTHACCNSGSASYERFEFLGDAILDHLVVAALWTYELSHVRMHLMRTALVNADFLAFLGMEFSIEQEITDLVTDPEGGWDAPISAIHRSRRLALWQFMRHTSPHIGTVQHATSLRHATLSPHLRNSVERGTHYPWALFARLQAQKFYSDIVESLVAAVWIDSGSFDKCNEILERLGVFKIMRRMLDEGVQVLNPKEELGMLAGTEKVKYVVKRAEASAVDTEVDGEENEDESGSEGELRLLCRVFVGEREVVSIGDGVSVVEVETRAAEEAVRVLKAEKMDGVDGDGDGYRDGDVSEDDGHETTRDGIEDEEGGDVEMGEA</sequence>
<evidence type="ECO:0000259" key="18">
    <source>
        <dbReference type="PROSITE" id="PS50142"/>
    </source>
</evidence>
<dbReference type="Pfam" id="PF03368">
    <property type="entry name" value="Dicer_dimer"/>
    <property type="match status" value="1"/>
</dbReference>
<keyword evidence="12" id="KW-0051">Antiviral defense</keyword>
<evidence type="ECO:0000256" key="13">
    <source>
        <dbReference type="ARBA" id="ARBA00023211"/>
    </source>
</evidence>
<keyword evidence="11 15" id="KW-0694">RNA-binding</keyword>
<dbReference type="Proteomes" id="UP000178129">
    <property type="component" value="Unassembled WGS sequence"/>
</dbReference>
<dbReference type="SUPFAM" id="SSF69065">
    <property type="entry name" value="RNase III domain-like"/>
    <property type="match status" value="2"/>
</dbReference>
<comment type="similarity">
    <text evidence="15">Belongs to the helicase family. Dicer subfamily.</text>
</comment>
<evidence type="ECO:0000256" key="12">
    <source>
        <dbReference type="ARBA" id="ARBA00023118"/>
    </source>
</evidence>
<feature type="domain" description="RNase III" evidence="18">
    <location>
        <begin position="1152"/>
        <end position="1335"/>
    </location>
</feature>
<feature type="domain" description="Dicer dsRNA-binding fold" evidence="21">
    <location>
        <begin position="623"/>
        <end position="717"/>
    </location>
</feature>
<comment type="caution">
    <text evidence="22">The sequence shown here is derived from an EMBL/GenBank/DDBJ whole genome shotgun (WGS) entry which is preliminary data.</text>
</comment>
<reference evidence="23" key="1">
    <citation type="submission" date="2016-03" db="EMBL/GenBank/DDBJ databases">
        <authorList>
            <person name="Ploux O."/>
        </authorList>
    </citation>
    <scope>NUCLEOTIDE SEQUENCE [LARGE SCALE GENOMIC DNA]</scope>
    <source>
        <strain evidence="23">UK7</strain>
    </source>
</reference>
<dbReference type="Pfam" id="PF00271">
    <property type="entry name" value="Helicase_C"/>
    <property type="match status" value="1"/>
</dbReference>
<keyword evidence="3" id="KW-0930">Antiviral protein</keyword>
<dbReference type="PROSITE" id="PS51327">
    <property type="entry name" value="DICER_DSRBF"/>
    <property type="match status" value="1"/>
</dbReference>
<gene>
    <name evidence="22" type="ORF">RCO7_01015</name>
</gene>
<feature type="region of interest" description="Disordered" evidence="16">
    <location>
        <begin position="1450"/>
        <end position="1493"/>
    </location>
</feature>
<evidence type="ECO:0000259" key="21">
    <source>
        <dbReference type="PROSITE" id="PS51327"/>
    </source>
</evidence>
<dbReference type="PROSITE" id="PS50142">
    <property type="entry name" value="RNASE_3_2"/>
    <property type="match status" value="2"/>
</dbReference>
<comment type="cofactor">
    <cofactor evidence="1">
        <name>Mn(2+)</name>
        <dbReference type="ChEBI" id="CHEBI:29035"/>
    </cofactor>
</comment>
<dbReference type="InterPro" id="IPR036389">
    <property type="entry name" value="RNase_III_sf"/>
</dbReference>
<dbReference type="PROSITE" id="PS50137">
    <property type="entry name" value="DS_RBD"/>
    <property type="match status" value="1"/>
</dbReference>
<evidence type="ECO:0000256" key="11">
    <source>
        <dbReference type="ARBA" id="ARBA00022884"/>
    </source>
</evidence>
<feature type="domain" description="Helicase ATP-binding" evidence="19">
    <location>
        <begin position="77"/>
        <end position="245"/>
    </location>
</feature>
<evidence type="ECO:0000256" key="16">
    <source>
        <dbReference type="SAM" id="MobiDB-lite"/>
    </source>
</evidence>
<dbReference type="GO" id="GO:0046872">
    <property type="term" value="F:metal ion binding"/>
    <property type="evidence" value="ECO:0007669"/>
    <property type="project" value="UniProtKB-KW"/>
</dbReference>
<feature type="domain" description="Helicase C-terminal" evidence="20">
    <location>
        <begin position="429"/>
        <end position="595"/>
    </location>
</feature>
<dbReference type="Pfam" id="PF00270">
    <property type="entry name" value="DEAD"/>
    <property type="match status" value="1"/>
</dbReference>
<organism evidence="22 23">
    <name type="scientific">Rhynchosporium graminicola</name>
    <dbReference type="NCBI Taxonomy" id="2792576"/>
    <lineage>
        <taxon>Eukaryota</taxon>
        <taxon>Fungi</taxon>
        <taxon>Dikarya</taxon>
        <taxon>Ascomycota</taxon>
        <taxon>Pezizomycotina</taxon>
        <taxon>Leotiomycetes</taxon>
        <taxon>Helotiales</taxon>
        <taxon>Ploettnerulaceae</taxon>
        <taxon>Rhynchosporium</taxon>
    </lineage>
</organism>
<dbReference type="Gene3D" id="3.40.50.300">
    <property type="entry name" value="P-loop containing nucleotide triphosphate hydrolases"/>
    <property type="match status" value="2"/>
</dbReference>
<dbReference type="PROSITE" id="PS51194">
    <property type="entry name" value="HELICASE_CTER"/>
    <property type="match status" value="1"/>
</dbReference>
<dbReference type="GO" id="GO:0005524">
    <property type="term" value="F:ATP binding"/>
    <property type="evidence" value="ECO:0007669"/>
    <property type="project" value="UniProtKB-KW"/>
</dbReference>
<comment type="cofactor">
    <cofactor evidence="2">
        <name>Mg(2+)</name>
        <dbReference type="ChEBI" id="CHEBI:18420"/>
    </cofactor>
</comment>
<dbReference type="PANTHER" id="PTHR14950:SF37">
    <property type="entry name" value="ENDORIBONUCLEASE DICER"/>
    <property type="match status" value="1"/>
</dbReference>
<dbReference type="STRING" id="914237.A0A1E1JQC3"/>
<dbReference type="CDD" id="cd00593">
    <property type="entry name" value="RIBOc"/>
    <property type="match status" value="2"/>
</dbReference>
<dbReference type="EMBL" id="FJUW01000001">
    <property type="protein sequence ID" value="CZS88045.1"/>
    <property type="molecule type" value="Genomic_DNA"/>
</dbReference>
<dbReference type="GO" id="GO:0051607">
    <property type="term" value="P:defense response to virus"/>
    <property type="evidence" value="ECO:0007669"/>
    <property type="project" value="UniProtKB-KW"/>
</dbReference>
<keyword evidence="6" id="KW-0547">Nucleotide-binding</keyword>
<keyword evidence="7" id="KW-0378">Hydrolase</keyword>
<dbReference type="InterPro" id="IPR011545">
    <property type="entry name" value="DEAD/DEAH_box_helicase_dom"/>
</dbReference>
<evidence type="ECO:0000256" key="15">
    <source>
        <dbReference type="PROSITE-ProRule" id="PRU00657"/>
    </source>
</evidence>
<dbReference type="SUPFAM" id="SSF52540">
    <property type="entry name" value="P-loop containing nucleoside triphosphate hydrolases"/>
    <property type="match status" value="1"/>
</dbReference>
<dbReference type="InterPro" id="IPR005034">
    <property type="entry name" value="Dicer_dimerisation"/>
</dbReference>
<evidence type="ECO:0000256" key="5">
    <source>
        <dbReference type="ARBA" id="ARBA00022737"/>
    </source>
</evidence>
<evidence type="ECO:0000259" key="20">
    <source>
        <dbReference type="PROSITE" id="PS51194"/>
    </source>
</evidence>
<evidence type="ECO:0000259" key="17">
    <source>
        <dbReference type="PROSITE" id="PS50137"/>
    </source>
</evidence>
<feature type="domain" description="RNase III" evidence="18">
    <location>
        <begin position="977"/>
        <end position="1110"/>
    </location>
</feature>
<dbReference type="InterPro" id="IPR014001">
    <property type="entry name" value="Helicase_ATP-bd"/>
</dbReference>
<dbReference type="GO" id="GO:0050688">
    <property type="term" value="P:regulation of defense response to virus"/>
    <property type="evidence" value="ECO:0007669"/>
    <property type="project" value="UniProtKB-KW"/>
</dbReference>
<dbReference type="Gene3D" id="3.30.160.380">
    <property type="entry name" value="Dicer dimerisation domain"/>
    <property type="match status" value="1"/>
</dbReference>
<dbReference type="Gene3D" id="1.10.1520.10">
    <property type="entry name" value="Ribonuclease III domain"/>
    <property type="match status" value="2"/>
</dbReference>
<protein>
    <submittedName>
        <fullName evidence="22">Related to Dcl-2 dicer RNA helicase/RNAseIII CAF</fullName>
    </submittedName>
</protein>
<feature type="compositionally biased region" description="Basic and acidic residues" evidence="16">
    <location>
        <begin position="1450"/>
        <end position="1466"/>
    </location>
</feature>
<evidence type="ECO:0000256" key="14">
    <source>
        <dbReference type="ARBA" id="ARBA00025403"/>
    </source>
</evidence>
<evidence type="ECO:0000256" key="3">
    <source>
        <dbReference type="ARBA" id="ARBA00022721"/>
    </source>
</evidence>
<dbReference type="InterPro" id="IPR001650">
    <property type="entry name" value="Helicase_C-like"/>
</dbReference>
<name>A0A1E1JQC3_9HELO</name>
<evidence type="ECO:0000256" key="1">
    <source>
        <dbReference type="ARBA" id="ARBA00001936"/>
    </source>
</evidence>
<comment type="function">
    <text evidence="14">Dicer-like endonuclease involved in cleaving double-stranded RNA in the RNA interference (RNAi) pathway. Produces 21 to 25 bp dsRNAs (siRNAs) which target the selective destruction of homologous RNAs leading to sequence-specific suppression of gene expression, called post-transcriptional gene silencing (PTGS). Part of a broad host defense response against viral infection and transposons.</text>
</comment>
<evidence type="ECO:0000313" key="23">
    <source>
        <dbReference type="Proteomes" id="UP000178129"/>
    </source>
</evidence>
<feature type="compositionally biased region" description="Acidic residues" evidence="16">
    <location>
        <begin position="1480"/>
        <end position="1493"/>
    </location>
</feature>
<keyword evidence="4" id="KW-0479">Metal-binding</keyword>
<dbReference type="GO" id="GO:0004386">
    <property type="term" value="F:helicase activity"/>
    <property type="evidence" value="ECO:0007669"/>
    <property type="project" value="UniProtKB-KW"/>
</dbReference>
<dbReference type="PANTHER" id="PTHR14950">
    <property type="entry name" value="DICER-RELATED"/>
    <property type="match status" value="1"/>
</dbReference>
<feature type="domain" description="DRBM" evidence="17">
    <location>
        <begin position="1365"/>
        <end position="1449"/>
    </location>
</feature>
<evidence type="ECO:0000256" key="9">
    <source>
        <dbReference type="ARBA" id="ARBA00022840"/>
    </source>
</evidence>
<dbReference type="GO" id="GO:0003723">
    <property type="term" value="F:RNA binding"/>
    <property type="evidence" value="ECO:0007669"/>
    <property type="project" value="UniProtKB-UniRule"/>
</dbReference>
<evidence type="ECO:0000259" key="19">
    <source>
        <dbReference type="PROSITE" id="PS51192"/>
    </source>
</evidence>
<dbReference type="GO" id="GO:0005634">
    <property type="term" value="C:nucleus"/>
    <property type="evidence" value="ECO:0007669"/>
    <property type="project" value="TreeGrafter"/>
</dbReference>
<evidence type="ECO:0000313" key="22">
    <source>
        <dbReference type="EMBL" id="CZS88045.1"/>
    </source>
</evidence>
<dbReference type="Pfam" id="PF00636">
    <property type="entry name" value="Ribonuclease_3"/>
    <property type="match status" value="2"/>
</dbReference>
<dbReference type="InterPro" id="IPR038248">
    <property type="entry name" value="Dicer_dimer_sf"/>
</dbReference>
<keyword evidence="10" id="KW-0460">Magnesium</keyword>